<comment type="catalytic activity">
    <reaction evidence="7 8">
        <text>heme b + 2 H(+) = protoporphyrin IX + Fe(2+)</text>
        <dbReference type="Rhea" id="RHEA:22584"/>
        <dbReference type="ChEBI" id="CHEBI:15378"/>
        <dbReference type="ChEBI" id="CHEBI:29033"/>
        <dbReference type="ChEBI" id="CHEBI:57306"/>
        <dbReference type="ChEBI" id="CHEBI:60344"/>
        <dbReference type="EC" id="4.98.1.1"/>
    </reaction>
</comment>
<proteinExistence type="inferred from homology"/>
<accession>A0A0K8MCJ5</accession>
<dbReference type="GO" id="GO:0006783">
    <property type="term" value="P:heme biosynthetic process"/>
    <property type="evidence" value="ECO:0007669"/>
    <property type="project" value="UniProtKB-UniRule"/>
</dbReference>
<evidence type="ECO:0000256" key="8">
    <source>
        <dbReference type="RuleBase" id="RU000607"/>
    </source>
</evidence>
<evidence type="ECO:0000256" key="5">
    <source>
        <dbReference type="ARBA" id="ARBA00023244"/>
    </source>
</evidence>
<dbReference type="Proteomes" id="UP000036771">
    <property type="component" value="Unassembled WGS sequence"/>
</dbReference>
<keyword evidence="3 7" id="KW-0350">Heme biosynthesis</keyword>
<keyword evidence="7 8" id="KW-0963">Cytoplasm</keyword>
<dbReference type="InterPro" id="IPR001015">
    <property type="entry name" value="Ferrochelatase"/>
</dbReference>
<dbReference type="Pfam" id="PF00762">
    <property type="entry name" value="Ferrochelatase"/>
    <property type="match status" value="1"/>
</dbReference>
<organism evidence="9 10">
    <name type="scientific">Caedimonas varicaedens</name>
    <dbReference type="NCBI Taxonomy" id="1629334"/>
    <lineage>
        <taxon>Bacteria</taxon>
        <taxon>Pseudomonadati</taxon>
        <taxon>Pseudomonadota</taxon>
        <taxon>Alphaproteobacteria</taxon>
        <taxon>Holosporales</taxon>
        <taxon>Caedimonadaceae</taxon>
        <taxon>Caedimonas</taxon>
    </lineage>
</organism>
<dbReference type="InterPro" id="IPR019772">
    <property type="entry name" value="Ferrochelatase_AS"/>
</dbReference>
<dbReference type="PROSITE" id="PS00534">
    <property type="entry name" value="FERROCHELATASE"/>
    <property type="match status" value="1"/>
</dbReference>
<evidence type="ECO:0000313" key="10">
    <source>
        <dbReference type="Proteomes" id="UP000036771"/>
    </source>
</evidence>
<dbReference type="GO" id="GO:0004325">
    <property type="term" value="F:ferrochelatase activity"/>
    <property type="evidence" value="ECO:0007669"/>
    <property type="project" value="UniProtKB-UniRule"/>
</dbReference>
<comment type="function">
    <text evidence="7 8">Catalyzes the ferrous insertion into protoporphyrin IX.</text>
</comment>
<evidence type="ECO:0000256" key="7">
    <source>
        <dbReference type="HAMAP-Rule" id="MF_00323"/>
    </source>
</evidence>
<dbReference type="GO" id="GO:0005737">
    <property type="term" value="C:cytoplasm"/>
    <property type="evidence" value="ECO:0007669"/>
    <property type="project" value="UniProtKB-SubCell"/>
</dbReference>
<evidence type="ECO:0000256" key="1">
    <source>
        <dbReference type="ARBA" id="ARBA00007718"/>
    </source>
</evidence>
<keyword evidence="5 7" id="KW-0627">Porphyrin biosynthesis</keyword>
<name>A0A0K8MCJ5_9PROT</name>
<keyword evidence="4 7" id="KW-0456">Lyase</keyword>
<dbReference type="Gene3D" id="3.40.50.1400">
    <property type="match status" value="2"/>
</dbReference>
<dbReference type="EC" id="4.98.1.1" evidence="7 8"/>
<keyword evidence="10" id="KW-1185">Reference proteome</keyword>
<feature type="binding site" evidence="7">
    <location>
        <position position="270"/>
    </location>
    <ligand>
        <name>Fe(2+)</name>
        <dbReference type="ChEBI" id="CHEBI:29033"/>
    </ligand>
</feature>
<dbReference type="PANTHER" id="PTHR11108">
    <property type="entry name" value="FERROCHELATASE"/>
    <property type="match status" value="1"/>
</dbReference>
<dbReference type="PANTHER" id="PTHR11108:SF1">
    <property type="entry name" value="FERROCHELATASE, MITOCHONDRIAL"/>
    <property type="match status" value="1"/>
</dbReference>
<evidence type="ECO:0000256" key="6">
    <source>
        <dbReference type="ARBA" id="ARBA00024536"/>
    </source>
</evidence>
<dbReference type="InterPro" id="IPR033659">
    <property type="entry name" value="Ferrochelatase_N"/>
</dbReference>
<dbReference type="CDD" id="cd00419">
    <property type="entry name" value="Ferrochelatase_C"/>
    <property type="match status" value="1"/>
</dbReference>
<dbReference type="AlphaFoldDB" id="A0A0K8MCJ5"/>
<dbReference type="InterPro" id="IPR033644">
    <property type="entry name" value="Ferrochelatase_C"/>
</dbReference>
<dbReference type="OrthoDB" id="9809741at2"/>
<reference evidence="9 10" key="1">
    <citation type="submission" date="2015-03" db="EMBL/GenBank/DDBJ databases">
        <title>Caedibacter varicaedens, whole genome shotgun sequence.</title>
        <authorList>
            <person name="Suzuki H."/>
            <person name="Dapper A.L."/>
            <person name="Gibson A.K."/>
            <person name="Jackson C."/>
            <person name="Lee H."/>
            <person name="Pejaver V.R."/>
            <person name="Doak T."/>
            <person name="Lynch M."/>
        </authorList>
    </citation>
    <scope>NUCLEOTIDE SEQUENCE [LARGE SCALE GENOMIC DNA]</scope>
</reference>
<feature type="binding site" evidence="7">
    <location>
        <position position="190"/>
    </location>
    <ligand>
        <name>Fe(2+)</name>
        <dbReference type="ChEBI" id="CHEBI:29033"/>
    </ligand>
</feature>
<evidence type="ECO:0000313" key="9">
    <source>
        <dbReference type="EMBL" id="GAO98241.1"/>
    </source>
</evidence>
<comment type="caution">
    <text evidence="9">The sequence shown here is derived from an EMBL/GenBank/DDBJ whole genome shotgun (WGS) entry which is preliminary data.</text>
</comment>
<comment type="subcellular location">
    <subcellularLocation>
        <location evidence="7 8">Cytoplasm</location>
    </subcellularLocation>
</comment>
<evidence type="ECO:0000256" key="4">
    <source>
        <dbReference type="ARBA" id="ARBA00023239"/>
    </source>
</evidence>
<dbReference type="CDD" id="cd03411">
    <property type="entry name" value="Ferrochelatase_N"/>
    <property type="match status" value="1"/>
</dbReference>
<keyword evidence="7" id="KW-0479">Metal-binding</keyword>
<protein>
    <recommendedName>
        <fullName evidence="7 8">Ferrochelatase</fullName>
        <ecNumber evidence="7 8">4.98.1.1</ecNumber>
    </recommendedName>
    <alternativeName>
        <fullName evidence="7">Heme synthase</fullName>
    </alternativeName>
    <alternativeName>
        <fullName evidence="7">Protoheme ferro-lyase</fullName>
    </alternativeName>
</protein>
<comment type="catalytic activity">
    <reaction evidence="6">
        <text>Fe-coproporphyrin III + 2 H(+) = coproporphyrin III + Fe(2+)</text>
        <dbReference type="Rhea" id="RHEA:49572"/>
        <dbReference type="ChEBI" id="CHEBI:15378"/>
        <dbReference type="ChEBI" id="CHEBI:29033"/>
        <dbReference type="ChEBI" id="CHEBI:68438"/>
        <dbReference type="ChEBI" id="CHEBI:131725"/>
        <dbReference type="EC" id="4.99.1.9"/>
    </reaction>
    <physiologicalReaction direction="right-to-left" evidence="6">
        <dbReference type="Rhea" id="RHEA:49574"/>
    </physiologicalReaction>
</comment>
<dbReference type="NCBIfam" id="TIGR00109">
    <property type="entry name" value="hemH"/>
    <property type="match status" value="1"/>
</dbReference>
<evidence type="ECO:0000256" key="2">
    <source>
        <dbReference type="ARBA" id="ARBA00023004"/>
    </source>
</evidence>
<gene>
    <name evidence="7 9" type="primary">hemH</name>
    <name evidence="9" type="ORF">Cva_00889</name>
</gene>
<comment type="pathway">
    <text evidence="7 8">Porphyrin-containing compound metabolism; protoheme biosynthesis; protoheme from protoporphyrin-IX: step 1/1.</text>
</comment>
<evidence type="ECO:0000256" key="3">
    <source>
        <dbReference type="ARBA" id="ARBA00023133"/>
    </source>
</evidence>
<dbReference type="HAMAP" id="MF_00323">
    <property type="entry name" value="Ferrochelatase"/>
    <property type="match status" value="1"/>
</dbReference>
<dbReference type="SUPFAM" id="SSF53800">
    <property type="entry name" value="Chelatase"/>
    <property type="match status" value="1"/>
</dbReference>
<dbReference type="UniPathway" id="UPA00252">
    <property type="reaction ID" value="UER00325"/>
</dbReference>
<sequence length="339" mass="38682">MPRTAVILLNLGGPDQLNSVQPFLQNLFRDPAILRLSWIFREILAWLISRKRLHEAQKIYAYLGGGSPLLKNTQIQSKALEKALGKNFRVFIAMRYWHPFTHETITQVIAYQPDDVVLLPLYPQFSTTTTASSLKCWIETASKMGLNIPTRIIGCYPIAEGFIQAISELLHHSLQEFEDLSQTHILFSAHGLPKRIVESGDPYQTQVEKTVHAVINTLKIKLCSYSIAYQSRVGPLEWIGPATESEIRRLGLEKKNILLVPISFVSEHSETLYEIDYQYKTLAEESGVRKFLRTQTVGIHPKFIGQIVEFCHQKNLVENFICPTNVEKCICREVMKKSV</sequence>
<dbReference type="STRING" id="1629334.Cva_00889"/>
<dbReference type="GO" id="GO:0046872">
    <property type="term" value="F:metal ion binding"/>
    <property type="evidence" value="ECO:0007669"/>
    <property type="project" value="UniProtKB-KW"/>
</dbReference>
<keyword evidence="2 7" id="KW-0408">Iron</keyword>
<comment type="similarity">
    <text evidence="1 7 8">Belongs to the ferrochelatase family.</text>
</comment>
<dbReference type="EMBL" id="BBVC01000036">
    <property type="protein sequence ID" value="GAO98241.1"/>
    <property type="molecule type" value="Genomic_DNA"/>
</dbReference>